<comment type="caution">
    <text evidence="10">The sequence shown here is derived from an EMBL/GenBank/DDBJ whole genome shotgun (WGS) entry which is preliminary data.</text>
</comment>
<evidence type="ECO:0000313" key="11">
    <source>
        <dbReference type="Proteomes" id="UP000294508"/>
    </source>
</evidence>
<keyword evidence="6 9" id="KW-1133">Transmembrane helix</keyword>
<feature type="transmembrane region" description="Helical" evidence="9">
    <location>
        <begin position="38"/>
        <end position="59"/>
    </location>
</feature>
<evidence type="ECO:0000313" key="10">
    <source>
        <dbReference type="EMBL" id="TCO19730.1"/>
    </source>
</evidence>
<dbReference type="InterPro" id="IPR002549">
    <property type="entry name" value="AI-2E-like"/>
</dbReference>
<dbReference type="EMBL" id="SLWN01000013">
    <property type="protein sequence ID" value="TCO19730.1"/>
    <property type="molecule type" value="Genomic_DNA"/>
</dbReference>
<feature type="transmembrane region" description="Helical" evidence="9">
    <location>
        <begin position="331"/>
        <end position="362"/>
    </location>
</feature>
<feature type="region of interest" description="Disordered" evidence="8">
    <location>
        <begin position="1"/>
        <end position="29"/>
    </location>
</feature>
<evidence type="ECO:0000256" key="2">
    <source>
        <dbReference type="ARBA" id="ARBA00009773"/>
    </source>
</evidence>
<gene>
    <name evidence="10" type="ORF">EV652_113129</name>
</gene>
<organism evidence="10 11">
    <name type="scientific">Kribbella steppae</name>
    <dbReference type="NCBI Taxonomy" id="2512223"/>
    <lineage>
        <taxon>Bacteria</taxon>
        <taxon>Bacillati</taxon>
        <taxon>Actinomycetota</taxon>
        <taxon>Actinomycetes</taxon>
        <taxon>Propionibacteriales</taxon>
        <taxon>Kribbellaceae</taxon>
        <taxon>Kribbella</taxon>
    </lineage>
</organism>
<dbReference type="GO" id="GO:0005886">
    <property type="term" value="C:plasma membrane"/>
    <property type="evidence" value="ECO:0007669"/>
    <property type="project" value="UniProtKB-SubCell"/>
</dbReference>
<evidence type="ECO:0000256" key="9">
    <source>
        <dbReference type="SAM" id="Phobius"/>
    </source>
</evidence>
<keyword evidence="7 9" id="KW-0472">Membrane</keyword>
<evidence type="ECO:0000256" key="1">
    <source>
        <dbReference type="ARBA" id="ARBA00004651"/>
    </source>
</evidence>
<feature type="transmembrane region" description="Helical" evidence="9">
    <location>
        <begin position="175"/>
        <end position="198"/>
    </location>
</feature>
<evidence type="ECO:0000256" key="8">
    <source>
        <dbReference type="SAM" id="MobiDB-lite"/>
    </source>
</evidence>
<sequence>MAVAADDRDDRDDSESRAEAGTRATTPPGIAPVPSATVFRWAAAGTLGVLTVLLGAFSLYAVRGILVLVLFALFLAVSLDPAVQWLLRRGLRRSTAVAVVCLVGAAVVAGFMWSVVPAIVDQGTKLLADLPGYLHRLSGESTAVRQVTDRYDLTNRLSALVAGIPAKLAGGAVGFVHGFIGTAASTITVLVLTMYFMAGLPHIRQGLPGLFPGRRDRVAEITDVVVDKVGGYMLGNVAISLIAGVAAFACLTLVRVPFALPLAAAVAIADLIPMIGATLAAAICLVVSLFTVGIWPRTVIVLLFFILYQQAENYLIAPRVLRSTVNMSSVAVLLVTLIGGSLFGLAGAIMAIPVAAAVKVLVLPEGQGPRKSHLRRRGHPDS</sequence>
<evidence type="ECO:0000256" key="7">
    <source>
        <dbReference type="ARBA" id="ARBA00023136"/>
    </source>
</evidence>
<feature type="transmembrane region" description="Helical" evidence="9">
    <location>
        <begin position="65"/>
        <end position="83"/>
    </location>
</feature>
<keyword evidence="11" id="KW-1185">Reference proteome</keyword>
<dbReference type="GO" id="GO:0055085">
    <property type="term" value="P:transmembrane transport"/>
    <property type="evidence" value="ECO:0007669"/>
    <property type="project" value="TreeGrafter"/>
</dbReference>
<comment type="similarity">
    <text evidence="2">Belongs to the autoinducer-2 exporter (AI-2E) (TC 2.A.86) family.</text>
</comment>
<evidence type="ECO:0000256" key="5">
    <source>
        <dbReference type="ARBA" id="ARBA00022692"/>
    </source>
</evidence>
<keyword evidence="5 9" id="KW-0812">Transmembrane</keyword>
<dbReference type="Pfam" id="PF01594">
    <property type="entry name" value="AI-2E_transport"/>
    <property type="match status" value="1"/>
</dbReference>
<reference evidence="10 11" key="1">
    <citation type="journal article" date="2015" name="Stand. Genomic Sci.">
        <title>Genomic Encyclopedia of Bacterial and Archaeal Type Strains, Phase III: the genomes of soil and plant-associated and newly described type strains.</title>
        <authorList>
            <person name="Whitman W.B."/>
            <person name="Woyke T."/>
            <person name="Klenk H.P."/>
            <person name="Zhou Y."/>
            <person name="Lilburn T.G."/>
            <person name="Beck B.J."/>
            <person name="De Vos P."/>
            <person name="Vandamme P."/>
            <person name="Eisen J.A."/>
            <person name="Garrity G."/>
            <person name="Hugenholtz P."/>
            <person name="Kyrpides N.C."/>
        </authorList>
    </citation>
    <scope>NUCLEOTIDE SEQUENCE [LARGE SCALE GENOMIC DNA]</scope>
    <source>
        <strain evidence="10 11">VKM Ac-2572</strain>
    </source>
</reference>
<evidence type="ECO:0000256" key="3">
    <source>
        <dbReference type="ARBA" id="ARBA00022448"/>
    </source>
</evidence>
<dbReference type="Proteomes" id="UP000294508">
    <property type="component" value="Unassembled WGS sequence"/>
</dbReference>
<feature type="transmembrane region" description="Helical" evidence="9">
    <location>
        <begin position="95"/>
        <end position="120"/>
    </location>
</feature>
<keyword evidence="3" id="KW-0813">Transport</keyword>
<name>A0A4R2H374_9ACTN</name>
<accession>A0A4R2H374</accession>
<proteinExistence type="inferred from homology"/>
<dbReference type="PANTHER" id="PTHR21716:SF53">
    <property type="entry name" value="PERMEASE PERM-RELATED"/>
    <property type="match status" value="1"/>
</dbReference>
<dbReference type="OrthoDB" id="4016357at2"/>
<feature type="transmembrane region" description="Helical" evidence="9">
    <location>
        <begin position="294"/>
        <end position="311"/>
    </location>
</feature>
<dbReference type="PANTHER" id="PTHR21716">
    <property type="entry name" value="TRANSMEMBRANE PROTEIN"/>
    <property type="match status" value="1"/>
</dbReference>
<evidence type="ECO:0000256" key="6">
    <source>
        <dbReference type="ARBA" id="ARBA00022989"/>
    </source>
</evidence>
<feature type="transmembrane region" description="Helical" evidence="9">
    <location>
        <begin position="237"/>
        <end position="256"/>
    </location>
</feature>
<comment type="subcellular location">
    <subcellularLocation>
        <location evidence="1">Cell membrane</location>
        <topology evidence="1">Multi-pass membrane protein</topology>
    </subcellularLocation>
</comment>
<keyword evidence="4" id="KW-1003">Cell membrane</keyword>
<protein>
    <submittedName>
        <fullName evidence="10">Putative PurR-regulated permease PerM</fullName>
    </submittedName>
</protein>
<dbReference type="AlphaFoldDB" id="A0A4R2H374"/>
<evidence type="ECO:0000256" key="4">
    <source>
        <dbReference type="ARBA" id="ARBA00022475"/>
    </source>
</evidence>